<evidence type="ECO:0000256" key="9">
    <source>
        <dbReference type="ARBA" id="ARBA00023136"/>
    </source>
</evidence>
<feature type="transmembrane region" description="Helical" evidence="10">
    <location>
        <begin position="548"/>
        <end position="575"/>
    </location>
</feature>
<feature type="transmembrane region" description="Helical" evidence="10">
    <location>
        <begin position="587"/>
        <end position="603"/>
    </location>
</feature>
<organism evidence="12 13">
    <name type="scientific">Oopsacas minuta</name>
    <dbReference type="NCBI Taxonomy" id="111878"/>
    <lineage>
        <taxon>Eukaryota</taxon>
        <taxon>Metazoa</taxon>
        <taxon>Porifera</taxon>
        <taxon>Hexactinellida</taxon>
        <taxon>Hexasterophora</taxon>
        <taxon>Lyssacinosida</taxon>
        <taxon>Leucopsacidae</taxon>
        <taxon>Oopsacas</taxon>
    </lineage>
</organism>
<keyword evidence="9 10" id="KW-0472">Membrane</keyword>
<sequence>MVNIFPLQTVIVVFFAFLIWVDQRPYLPTEHTCQMSFMYGKPGYYQIPLDHTIRMQFKDYSLYLYTEKGRDTLENLGIPVLFIPGSSGSHEQVRSIATHTMYLAGQTKSPKGQKIRFTFFSVDLQEEISALHGGYLWTQTQFVVECVKFLKNKFYQNTIHNKVIIIGHSMGGIIARGMLMMSDVTNKDIPLIITLATPHLAPPLLFDSLMEAYYSQMQDKWLSPSTAKPIIISIGGGYSDVQVSSDLIQLEGEYEKSFSMVTTEIPRVWTIADHRCIVWCKELQVLIAKSLVNSISNSTGKLKNSQTVMRIFEEEIKFGFKTPKLLTNTIKCQHELDSYDRTFRIESGNTCLSTKVVGTHNDVILISLSLNTTLISCPDHNMNNCSLISAEHVELLPIAQQNTKVFRITPIEQDQYIINVNTFTQITIIRNMKSSSHRYFLPTPFPMGTHSKQININTHNSHTTVELVATWPMHIAYRVVILVGKCNAGKLSVVETSDGISDKKVHTKQPIDFYIRPEKIGFVPGKFQLELWQLEDNCEFSIEITASWWVTLFNFITLHLHLITHWSLLAILIQASLDVLSELEEQLVMLVVCIFIMFFEYGIESLVILMFHFTVFSIFGITAKLLQLANLSLIRLGARFTNRFPIILLTTLFLILGILAYFCSSLGLIILFILTHLSYIGNKLKNQTLVSWSLVLLLWLIGLTIPSLIAWLREIETTGFTRLHSDTFLLHIIVCSVGVLMRCISGEEPLIPDLHIPYGVVNLGLIVLYSYTMYIVSQPNMMYAMMVSVVFAILQAL</sequence>
<proteinExistence type="inferred from homology"/>
<feature type="transmembrane region" description="Helical" evidence="10">
    <location>
        <begin position="756"/>
        <end position="776"/>
    </location>
</feature>
<dbReference type="Pfam" id="PF07819">
    <property type="entry name" value="PGAP1"/>
    <property type="match status" value="1"/>
</dbReference>
<dbReference type="PANTHER" id="PTHR15495">
    <property type="entry name" value="NEGATIVE REGULATOR OF VESICLE FORMATION-RELATED"/>
    <property type="match status" value="1"/>
</dbReference>
<keyword evidence="6 10" id="KW-0256">Endoplasmic reticulum</keyword>
<evidence type="ECO:0000256" key="7">
    <source>
        <dbReference type="ARBA" id="ARBA00022927"/>
    </source>
</evidence>
<dbReference type="EC" id="3.1.-.-" evidence="10"/>
<evidence type="ECO:0000256" key="2">
    <source>
        <dbReference type="ARBA" id="ARBA00006931"/>
    </source>
</evidence>
<dbReference type="Gene3D" id="3.40.50.1820">
    <property type="entry name" value="alpha/beta hydrolase"/>
    <property type="match status" value="1"/>
</dbReference>
<evidence type="ECO:0000256" key="3">
    <source>
        <dbReference type="ARBA" id="ARBA00022448"/>
    </source>
</evidence>
<keyword evidence="7 10" id="KW-0653">Protein transport</keyword>
<dbReference type="GO" id="GO:0050185">
    <property type="term" value="F:phosphatidylinositol deacylase activity"/>
    <property type="evidence" value="ECO:0007669"/>
    <property type="project" value="TreeGrafter"/>
</dbReference>
<dbReference type="Proteomes" id="UP001165289">
    <property type="component" value="Unassembled WGS sequence"/>
</dbReference>
<comment type="similarity">
    <text evidence="2 10">Belongs to the GPI inositol-deacylase family.</text>
</comment>
<evidence type="ECO:0000256" key="1">
    <source>
        <dbReference type="ARBA" id="ARBA00004477"/>
    </source>
</evidence>
<evidence type="ECO:0000256" key="6">
    <source>
        <dbReference type="ARBA" id="ARBA00022824"/>
    </source>
</evidence>
<comment type="subcellular location">
    <subcellularLocation>
        <location evidence="1">Endoplasmic reticulum membrane</location>
        <topology evidence="1">Multi-pass membrane protein</topology>
    </subcellularLocation>
</comment>
<evidence type="ECO:0000259" key="11">
    <source>
        <dbReference type="Pfam" id="PF07819"/>
    </source>
</evidence>
<gene>
    <name evidence="12" type="ORF">LOD99_14836</name>
</gene>
<dbReference type="PANTHER" id="PTHR15495:SF7">
    <property type="entry name" value="GPI INOSITOL-DEACYLASE"/>
    <property type="match status" value="1"/>
</dbReference>
<dbReference type="InterPro" id="IPR039529">
    <property type="entry name" value="PGAP1/BST1"/>
</dbReference>
<dbReference type="SUPFAM" id="SSF53474">
    <property type="entry name" value="alpha/beta-Hydrolases"/>
    <property type="match status" value="1"/>
</dbReference>
<dbReference type="GO" id="GO:0006505">
    <property type="term" value="P:GPI anchor metabolic process"/>
    <property type="evidence" value="ECO:0007669"/>
    <property type="project" value="TreeGrafter"/>
</dbReference>
<evidence type="ECO:0000256" key="4">
    <source>
        <dbReference type="ARBA" id="ARBA00022692"/>
    </source>
</evidence>
<dbReference type="InterPro" id="IPR029058">
    <property type="entry name" value="AB_hydrolase_fold"/>
</dbReference>
<comment type="caution">
    <text evidence="12">The sequence shown here is derived from an EMBL/GenBank/DDBJ whole genome shotgun (WGS) entry which is preliminary data.</text>
</comment>
<keyword evidence="13" id="KW-1185">Reference proteome</keyword>
<dbReference type="GO" id="GO:0006888">
    <property type="term" value="P:endoplasmic reticulum to Golgi vesicle-mediated transport"/>
    <property type="evidence" value="ECO:0007669"/>
    <property type="project" value="TreeGrafter"/>
</dbReference>
<evidence type="ECO:0000256" key="5">
    <source>
        <dbReference type="ARBA" id="ARBA00022801"/>
    </source>
</evidence>
<keyword evidence="4 10" id="KW-0812">Transmembrane</keyword>
<keyword evidence="8 10" id="KW-1133">Transmembrane helix</keyword>
<evidence type="ECO:0000256" key="8">
    <source>
        <dbReference type="ARBA" id="ARBA00022989"/>
    </source>
</evidence>
<accession>A0AAV7KDZ6</accession>
<dbReference type="GO" id="GO:0015031">
    <property type="term" value="P:protein transport"/>
    <property type="evidence" value="ECO:0007669"/>
    <property type="project" value="UniProtKB-KW"/>
</dbReference>
<dbReference type="EMBL" id="JAKMXF010000066">
    <property type="protein sequence ID" value="KAI6659160.1"/>
    <property type="molecule type" value="Genomic_DNA"/>
</dbReference>
<reference evidence="12 13" key="1">
    <citation type="journal article" date="2023" name="BMC Biol.">
        <title>The compact genome of the sponge Oopsacas minuta (Hexactinellida) is lacking key metazoan core genes.</title>
        <authorList>
            <person name="Santini S."/>
            <person name="Schenkelaars Q."/>
            <person name="Jourda C."/>
            <person name="Duchesne M."/>
            <person name="Belahbib H."/>
            <person name="Rocher C."/>
            <person name="Selva M."/>
            <person name="Riesgo A."/>
            <person name="Vervoort M."/>
            <person name="Leys S.P."/>
            <person name="Kodjabachian L."/>
            <person name="Le Bivic A."/>
            <person name="Borchiellini C."/>
            <person name="Claverie J.M."/>
            <person name="Renard E."/>
        </authorList>
    </citation>
    <scope>NUCLEOTIDE SEQUENCE [LARGE SCALE GENOMIC DNA]</scope>
    <source>
        <strain evidence="12">SPO-2</strain>
    </source>
</reference>
<evidence type="ECO:0000313" key="12">
    <source>
        <dbReference type="EMBL" id="KAI6659160.1"/>
    </source>
</evidence>
<evidence type="ECO:0000256" key="10">
    <source>
        <dbReference type="RuleBase" id="RU365011"/>
    </source>
</evidence>
<feature type="domain" description="GPI inositol-deacylase PGAP1-like alpha/beta" evidence="11">
    <location>
        <begin position="77"/>
        <end position="293"/>
    </location>
</feature>
<protein>
    <recommendedName>
        <fullName evidence="10">GPI inositol-deacylase</fullName>
        <ecNumber evidence="10">3.1.-.-</ecNumber>
    </recommendedName>
</protein>
<feature type="transmembrane region" description="Helical" evidence="10">
    <location>
        <begin position="646"/>
        <end position="677"/>
    </location>
</feature>
<feature type="transmembrane region" description="Helical" evidence="10">
    <location>
        <begin position="723"/>
        <end position="744"/>
    </location>
</feature>
<keyword evidence="3 10" id="KW-0813">Transport</keyword>
<dbReference type="InterPro" id="IPR012908">
    <property type="entry name" value="PGAP1-ab_dom-like"/>
</dbReference>
<name>A0AAV7KDZ6_9METZ</name>
<dbReference type="GO" id="GO:0005789">
    <property type="term" value="C:endoplasmic reticulum membrane"/>
    <property type="evidence" value="ECO:0007669"/>
    <property type="project" value="UniProtKB-SubCell"/>
</dbReference>
<comment type="function">
    <text evidence="10">Involved in inositol deacylation of GPI-anchored proteins which plays important roles in the quality control and ER-associated degradation of GPI-anchored proteins.</text>
</comment>
<keyword evidence="5 10" id="KW-0378">Hydrolase</keyword>
<evidence type="ECO:0000313" key="13">
    <source>
        <dbReference type="Proteomes" id="UP001165289"/>
    </source>
</evidence>
<feature type="transmembrane region" description="Helical" evidence="10">
    <location>
        <begin position="689"/>
        <end position="711"/>
    </location>
</feature>
<dbReference type="AlphaFoldDB" id="A0AAV7KDZ6"/>